<dbReference type="EMBL" id="JANVFS010000047">
    <property type="protein sequence ID" value="KAJ4465956.1"/>
    <property type="molecule type" value="Genomic_DNA"/>
</dbReference>
<reference evidence="1" key="2">
    <citation type="journal article" date="2023" name="Proc. Natl. Acad. Sci. U.S.A.">
        <title>A global phylogenomic analysis of the shiitake genus Lentinula.</title>
        <authorList>
            <person name="Sierra-Patev S."/>
            <person name="Min B."/>
            <person name="Naranjo-Ortiz M."/>
            <person name="Looney B."/>
            <person name="Konkel Z."/>
            <person name="Slot J.C."/>
            <person name="Sakamoto Y."/>
            <person name="Steenwyk J.L."/>
            <person name="Rokas A."/>
            <person name="Carro J."/>
            <person name="Camarero S."/>
            <person name="Ferreira P."/>
            <person name="Molpeceres G."/>
            <person name="Ruiz-Duenas F.J."/>
            <person name="Serrano A."/>
            <person name="Henrissat B."/>
            <person name="Drula E."/>
            <person name="Hughes K.W."/>
            <person name="Mata J.L."/>
            <person name="Ishikawa N.K."/>
            <person name="Vargas-Isla R."/>
            <person name="Ushijima S."/>
            <person name="Smith C.A."/>
            <person name="Donoghue J."/>
            <person name="Ahrendt S."/>
            <person name="Andreopoulos W."/>
            <person name="He G."/>
            <person name="LaButti K."/>
            <person name="Lipzen A."/>
            <person name="Ng V."/>
            <person name="Riley R."/>
            <person name="Sandor L."/>
            <person name="Barry K."/>
            <person name="Martinez A.T."/>
            <person name="Xiao Y."/>
            <person name="Gibbons J.G."/>
            <person name="Terashima K."/>
            <person name="Grigoriev I.V."/>
            <person name="Hibbett D."/>
        </authorList>
    </citation>
    <scope>NUCLEOTIDE SEQUENCE</scope>
    <source>
        <strain evidence="1">Sp2 HRB7682 ss15</strain>
    </source>
</reference>
<dbReference type="Proteomes" id="UP001150238">
    <property type="component" value="Unassembled WGS sequence"/>
</dbReference>
<dbReference type="AlphaFoldDB" id="A0A9W8ZSS5"/>
<evidence type="ECO:0000313" key="2">
    <source>
        <dbReference type="Proteomes" id="UP001150238"/>
    </source>
</evidence>
<gene>
    <name evidence="1" type="ORF">C8J55DRAFT_609442</name>
</gene>
<organism evidence="1 2">
    <name type="scientific">Lentinula lateritia</name>
    <dbReference type="NCBI Taxonomy" id="40482"/>
    <lineage>
        <taxon>Eukaryota</taxon>
        <taxon>Fungi</taxon>
        <taxon>Dikarya</taxon>
        <taxon>Basidiomycota</taxon>
        <taxon>Agaricomycotina</taxon>
        <taxon>Agaricomycetes</taxon>
        <taxon>Agaricomycetidae</taxon>
        <taxon>Agaricales</taxon>
        <taxon>Marasmiineae</taxon>
        <taxon>Omphalotaceae</taxon>
        <taxon>Lentinula</taxon>
    </lineage>
</organism>
<evidence type="ECO:0000313" key="1">
    <source>
        <dbReference type="EMBL" id="KAJ4465956.1"/>
    </source>
</evidence>
<proteinExistence type="predicted"/>
<accession>A0A9W8ZSS5</accession>
<sequence>MIFRHSFKLTAFIKASAHRLILLGGSSQSWRLTSSSGPTPPGERPISYYNIDLLPKRWNKVQALPILRSYDAMI</sequence>
<name>A0A9W8ZSS5_9AGAR</name>
<reference evidence="1" key="1">
    <citation type="submission" date="2022-08" db="EMBL/GenBank/DDBJ databases">
        <authorList>
            <consortium name="DOE Joint Genome Institute"/>
            <person name="Min B."/>
            <person name="Riley R."/>
            <person name="Sierra-Patev S."/>
            <person name="Naranjo-Ortiz M."/>
            <person name="Looney B."/>
            <person name="Konkel Z."/>
            <person name="Slot J.C."/>
            <person name="Sakamoto Y."/>
            <person name="Steenwyk J.L."/>
            <person name="Rokas A."/>
            <person name="Carro J."/>
            <person name="Camarero S."/>
            <person name="Ferreira P."/>
            <person name="Molpeceres G."/>
            <person name="Ruiz-Duenas F.J."/>
            <person name="Serrano A."/>
            <person name="Henrissat B."/>
            <person name="Drula E."/>
            <person name="Hughes K.W."/>
            <person name="Mata J.L."/>
            <person name="Ishikawa N.K."/>
            <person name="Vargas-Isla R."/>
            <person name="Ushijima S."/>
            <person name="Smith C.A."/>
            <person name="Ahrendt S."/>
            <person name="Andreopoulos W."/>
            <person name="He G."/>
            <person name="Labutti K."/>
            <person name="Lipzen A."/>
            <person name="Ng V."/>
            <person name="Sandor L."/>
            <person name="Barry K."/>
            <person name="Martinez A.T."/>
            <person name="Xiao Y."/>
            <person name="Gibbons J.G."/>
            <person name="Terashima K."/>
            <person name="Hibbett D.S."/>
            <person name="Grigoriev I.V."/>
        </authorList>
    </citation>
    <scope>NUCLEOTIDE SEQUENCE</scope>
    <source>
        <strain evidence="1">Sp2 HRB7682 ss15</strain>
    </source>
</reference>
<comment type="caution">
    <text evidence="1">The sequence shown here is derived from an EMBL/GenBank/DDBJ whole genome shotgun (WGS) entry which is preliminary data.</text>
</comment>
<protein>
    <submittedName>
        <fullName evidence="1">Uncharacterized protein</fullName>
    </submittedName>
</protein>